<comment type="caution">
    <text evidence="1">The sequence shown here is derived from an EMBL/GenBank/DDBJ whole genome shotgun (WGS) entry which is preliminary data.</text>
</comment>
<dbReference type="SUPFAM" id="SSF52980">
    <property type="entry name" value="Restriction endonuclease-like"/>
    <property type="match status" value="1"/>
</dbReference>
<evidence type="ECO:0000313" key="2">
    <source>
        <dbReference type="Proteomes" id="UP000315677"/>
    </source>
</evidence>
<dbReference type="EMBL" id="VFPA01000004">
    <property type="protein sequence ID" value="TQM05911.1"/>
    <property type="molecule type" value="Genomic_DNA"/>
</dbReference>
<evidence type="ECO:0000313" key="1">
    <source>
        <dbReference type="EMBL" id="TQM05911.1"/>
    </source>
</evidence>
<protein>
    <recommendedName>
        <fullName evidence="3">Transcriptional regulator, AbiEi antitoxin, Type IV TA system</fullName>
    </recommendedName>
</protein>
<keyword evidence="2" id="KW-1185">Reference proteome</keyword>
<dbReference type="RefSeq" id="WP_142059454.1">
    <property type="nucleotide sequence ID" value="NZ_VFPA01000004.1"/>
</dbReference>
<gene>
    <name evidence="1" type="ORF">FB558_6134</name>
</gene>
<organism evidence="1 2">
    <name type="scientific">Pseudonocardia kunmingensis</name>
    <dbReference type="NCBI Taxonomy" id="630975"/>
    <lineage>
        <taxon>Bacteria</taxon>
        <taxon>Bacillati</taxon>
        <taxon>Actinomycetota</taxon>
        <taxon>Actinomycetes</taxon>
        <taxon>Pseudonocardiales</taxon>
        <taxon>Pseudonocardiaceae</taxon>
        <taxon>Pseudonocardia</taxon>
    </lineage>
</organism>
<evidence type="ECO:0008006" key="3">
    <source>
        <dbReference type="Google" id="ProtNLM"/>
    </source>
</evidence>
<name>A0A543D992_9PSEU</name>
<accession>A0A543D992</accession>
<dbReference type="InterPro" id="IPR011335">
    <property type="entry name" value="Restrct_endonuc-II-like"/>
</dbReference>
<proteinExistence type="predicted"/>
<dbReference type="OrthoDB" id="3566910at2"/>
<dbReference type="Gene3D" id="3.40.960.10">
    <property type="entry name" value="VSR Endonuclease"/>
    <property type="match status" value="1"/>
</dbReference>
<sequence length="285" mass="31367">MNLPPLPLVFRGSQAVASGMLTRGQLRSTALQRLTRDVYAAPGAKLTHGLRCRALALALPEGAVITGRSAATVRGVALAWPEDDVQVLAPLEMRIGYRNGISVRRTEIEPDDWEPWAGGRLASPLRTALDLLLCRPLPDAVADLDAMLRAGKVERAAVERMVATRSDNGIVLARQAVTLTDPSAESLPESRMRVHLVLAGLDPVPQYWIEDGGGRIARVDLAFPEHKVAVEYDGDWRDGESWALNRDRDRLNRVHALDWTVVFVTAPLLRDDRKMVRTVRATLPT</sequence>
<dbReference type="Proteomes" id="UP000315677">
    <property type="component" value="Unassembled WGS sequence"/>
</dbReference>
<dbReference type="AlphaFoldDB" id="A0A543D992"/>
<reference evidence="1 2" key="1">
    <citation type="submission" date="2019-06" db="EMBL/GenBank/DDBJ databases">
        <title>Sequencing the genomes of 1000 actinobacteria strains.</title>
        <authorList>
            <person name="Klenk H.-P."/>
        </authorList>
    </citation>
    <scope>NUCLEOTIDE SEQUENCE [LARGE SCALE GENOMIC DNA]</scope>
    <source>
        <strain evidence="1 2">DSM 45301</strain>
    </source>
</reference>